<accession>A0AAQ3L535</accession>
<organism evidence="3 4">
    <name type="scientific">Canna indica</name>
    <name type="common">Indian-shot</name>
    <dbReference type="NCBI Taxonomy" id="4628"/>
    <lineage>
        <taxon>Eukaryota</taxon>
        <taxon>Viridiplantae</taxon>
        <taxon>Streptophyta</taxon>
        <taxon>Embryophyta</taxon>
        <taxon>Tracheophyta</taxon>
        <taxon>Spermatophyta</taxon>
        <taxon>Magnoliopsida</taxon>
        <taxon>Liliopsida</taxon>
        <taxon>Zingiberales</taxon>
        <taxon>Cannaceae</taxon>
        <taxon>Canna</taxon>
    </lineage>
</organism>
<dbReference type="PANTHER" id="PTHR46931:SF14">
    <property type="entry name" value="CRIB DOMAIN-CONTAINING PROTEIN RIC2"/>
    <property type="match status" value="1"/>
</dbReference>
<dbReference type="PROSITE" id="PS50108">
    <property type="entry name" value="CRIB"/>
    <property type="match status" value="1"/>
</dbReference>
<dbReference type="EMBL" id="CP136898">
    <property type="protein sequence ID" value="WOL18728.1"/>
    <property type="molecule type" value="Genomic_DNA"/>
</dbReference>
<feature type="region of interest" description="Disordered" evidence="1">
    <location>
        <begin position="36"/>
        <end position="69"/>
    </location>
</feature>
<sequence>MPAASTTSLSMRDPRRADRIVVFPFSIGCVSESSISVAGETQPRRTTTQLEPPQPTAATAPSSGRHHSGISAGLQKLLKSLRGFSQLFVLEKEEEEEVEMEIGYPTDVVHVGHIGWDGSSNTSSIKSWGRAPPADDLCLSSLKPFELASTTDPVSVWAS</sequence>
<name>A0AAQ3L535_9LILI</name>
<evidence type="ECO:0000313" key="3">
    <source>
        <dbReference type="EMBL" id="WOL18728.1"/>
    </source>
</evidence>
<dbReference type="PANTHER" id="PTHR46931">
    <property type="entry name" value="CRIB DOMAIN-CONTAINING PROTEIN RIC2"/>
    <property type="match status" value="1"/>
</dbReference>
<evidence type="ECO:0000313" key="4">
    <source>
        <dbReference type="Proteomes" id="UP001327560"/>
    </source>
</evidence>
<feature type="domain" description="CRIB" evidence="2">
    <location>
        <begin position="102"/>
        <end position="115"/>
    </location>
</feature>
<dbReference type="InterPro" id="IPR044509">
    <property type="entry name" value="RIC2/4"/>
</dbReference>
<dbReference type="Proteomes" id="UP001327560">
    <property type="component" value="Chromosome 9"/>
</dbReference>
<protein>
    <submittedName>
        <fullName evidence="3">CRIB domain-containing protein RIC4</fullName>
    </submittedName>
</protein>
<dbReference type="Pfam" id="PF00786">
    <property type="entry name" value="PBD"/>
    <property type="match status" value="1"/>
</dbReference>
<gene>
    <name evidence="3" type="ORF">Cni_G27525</name>
</gene>
<dbReference type="AlphaFoldDB" id="A0AAQ3L535"/>
<evidence type="ECO:0000256" key="1">
    <source>
        <dbReference type="SAM" id="MobiDB-lite"/>
    </source>
</evidence>
<dbReference type="CDD" id="cd00132">
    <property type="entry name" value="CRIB"/>
    <property type="match status" value="1"/>
</dbReference>
<dbReference type="InterPro" id="IPR000095">
    <property type="entry name" value="CRIB_dom"/>
</dbReference>
<keyword evidence="4" id="KW-1185">Reference proteome</keyword>
<proteinExistence type="predicted"/>
<evidence type="ECO:0000259" key="2">
    <source>
        <dbReference type="PROSITE" id="PS50108"/>
    </source>
</evidence>
<reference evidence="3 4" key="1">
    <citation type="submission" date="2023-10" db="EMBL/GenBank/DDBJ databases">
        <title>Chromosome-scale genome assembly provides insights into flower coloration mechanisms of Canna indica.</title>
        <authorList>
            <person name="Li C."/>
        </authorList>
    </citation>
    <scope>NUCLEOTIDE SEQUENCE [LARGE SCALE GENOMIC DNA]</scope>
    <source>
        <tissue evidence="3">Flower</tissue>
    </source>
</reference>
<feature type="compositionally biased region" description="Low complexity" evidence="1">
    <location>
        <begin position="40"/>
        <end position="61"/>
    </location>
</feature>